<dbReference type="EMBL" id="NBII01000005">
    <property type="protein sequence ID" value="PAV18664.1"/>
    <property type="molecule type" value="Genomic_DNA"/>
</dbReference>
<protein>
    <recommendedName>
        <fullName evidence="5">Mediator of RNA polymerase II transcription subunit 25</fullName>
    </recommendedName>
</protein>
<organism evidence="3 4">
    <name type="scientific">Pyrrhoderma noxium</name>
    <dbReference type="NCBI Taxonomy" id="2282107"/>
    <lineage>
        <taxon>Eukaryota</taxon>
        <taxon>Fungi</taxon>
        <taxon>Dikarya</taxon>
        <taxon>Basidiomycota</taxon>
        <taxon>Agaricomycotina</taxon>
        <taxon>Agaricomycetes</taxon>
        <taxon>Hymenochaetales</taxon>
        <taxon>Hymenochaetaceae</taxon>
        <taxon>Pyrrhoderma</taxon>
    </lineage>
</organism>
<feature type="compositionally biased region" description="Polar residues" evidence="2">
    <location>
        <begin position="377"/>
        <end position="391"/>
    </location>
</feature>
<dbReference type="AlphaFoldDB" id="A0A286UGS1"/>
<feature type="coiled-coil region" evidence="1">
    <location>
        <begin position="284"/>
        <end position="311"/>
    </location>
</feature>
<evidence type="ECO:0008006" key="5">
    <source>
        <dbReference type="Google" id="ProtNLM"/>
    </source>
</evidence>
<evidence type="ECO:0000256" key="1">
    <source>
        <dbReference type="SAM" id="Coils"/>
    </source>
</evidence>
<dbReference type="InParanoid" id="A0A286UGS1"/>
<dbReference type="STRING" id="2282107.A0A286UGS1"/>
<dbReference type="Proteomes" id="UP000217199">
    <property type="component" value="Unassembled WGS sequence"/>
</dbReference>
<dbReference type="OrthoDB" id="7690434at2759"/>
<feature type="region of interest" description="Disordered" evidence="2">
    <location>
        <begin position="225"/>
        <end position="251"/>
    </location>
</feature>
<evidence type="ECO:0000313" key="3">
    <source>
        <dbReference type="EMBL" id="PAV18664.1"/>
    </source>
</evidence>
<evidence type="ECO:0000313" key="4">
    <source>
        <dbReference type="Proteomes" id="UP000217199"/>
    </source>
</evidence>
<accession>A0A286UGS1</accession>
<name>A0A286UGS1_9AGAM</name>
<proteinExistence type="predicted"/>
<comment type="caution">
    <text evidence="3">The sequence shown here is derived from an EMBL/GenBank/DDBJ whole genome shotgun (WGS) entry which is preliminary data.</text>
</comment>
<feature type="region of interest" description="Disordered" evidence="2">
    <location>
        <begin position="347"/>
        <end position="406"/>
    </location>
</feature>
<keyword evidence="4" id="KW-1185">Reference proteome</keyword>
<evidence type="ECO:0000256" key="2">
    <source>
        <dbReference type="SAM" id="MobiDB-lite"/>
    </source>
</evidence>
<feature type="region of interest" description="Disordered" evidence="2">
    <location>
        <begin position="425"/>
        <end position="466"/>
    </location>
</feature>
<sequence length="723" mass="79840">MAECAVAILLDSSLALSEQWQVPLLGTYIPGLLNRLIQGREKNGETTFYACMVTYGSLDGQGSPIVAKRYFSRRDAVSTDLKGPPSNLGIGTTGYGKKKLAALDGYAAVLEMFDLFLRERSGRKAEKTSQDDLLCHIVHVSACIPDDALHPLWNHSSSLDSLTWKTLPDELKMRNINLNMILLNPSKIFSELHASLVSESCSPWFQIKAGHSVLLSSTASWAPRATVKATTDTPDSEDSTRPRQPEAPSTIPFTQQQLVTANKVSDSILKVAREKYGDDLQKILEHVLVSLREIEQRVKNKRAEMSRHHQQGRTQELEEAKPNLILHLAVYEDLKKRALLVKSEADARKAANGNKTNTAVPGKAGDAATDNRVVPTNPISQQIPKQPTQAAAPTVDPKPSIPTIPRMNPDVLAQMEKLEMKEGISGKTSTPMQIPQPRAPKSQPTAGPSFTPTLNENTASGSKPEISSSEWKGVLVWQDSRIQSNPLMQCRVRFYPINTGNTDMRADTWSPQIRIEIRRDFPIEVQAVKAYIEKTKPIICFGNQLAEENMNNEENVNNFNHLRSSLVLSDNKHHLFAIASWNQPETGQFKPMALLIPVLNKPIIALLAFPRTGVTEIIKPIAAQPGVIPTLNNAPNSAQAQWVNFLRNLSPEERNRYIMRQQQQAAARNGLMASAAANQGLGGMGMMNNNNNGINNNINPNPAMGARFPNLMAGDSRALIRWR</sequence>
<keyword evidence="1" id="KW-0175">Coiled coil</keyword>
<gene>
    <name evidence="3" type="ORF">PNOK_0550700</name>
</gene>
<feature type="compositionally biased region" description="Polar residues" evidence="2">
    <location>
        <begin position="442"/>
        <end position="466"/>
    </location>
</feature>
<reference evidence="3 4" key="1">
    <citation type="journal article" date="2017" name="Mol. Ecol.">
        <title>Comparative and population genomic landscape of Phellinus noxius: A hypervariable fungus causing root rot in trees.</title>
        <authorList>
            <person name="Chung C.L."/>
            <person name="Lee T.J."/>
            <person name="Akiba M."/>
            <person name="Lee H.H."/>
            <person name="Kuo T.H."/>
            <person name="Liu D."/>
            <person name="Ke H.M."/>
            <person name="Yokoi T."/>
            <person name="Roa M.B."/>
            <person name="Lu M.J."/>
            <person name="Chang Y.Y."/>
            <person name="Ann P.J."/>
            <person name="Tsai J.N."/>
            <person name="Chen C.Y."/>
            <person name="Tzean S.S."/>
            <person name="Ota Y."/>
            <person name="Hattori T."/>
            <person name="Sahashi N."/>
            <person name="Liou R.F."/>
            <person name="Kikuchi T."/>
            <person name="Tsai I.J."/>
        </authorList>
    </citation>
    <scope>NUCLEOTIDE SEQUENCE [LARGE SCALE GENOMIC DNA]</scope>
    <source>
        <strain evidence="3 4">FFPRI411160</strain>
    </source>
</reference>